<sequence length="607" mass="66352">MLALLATACADDQLVPPPGPPVPEPEPELTLVAKSYTNPLQISIPSGGQVENCPDPTVIRGQTEGDTAWYMFCTADPLNDEDRDNADAYKEHLIPILKSDDLVDWTYVGDALAERPSWARPDSDIWAPEVVYFSNKYYLYYTVPDVLEGGSAIGVATSDSPVGPWTHSAKPAVEPHESPCCGDSRRWVFDPEVIVDAKGDKYIYYGSYFGGISVRKLSADGLTSDPFSQVEVAVSNRYEAPSVIQHGGYYYLLASATDCCKGPLTGYSVFAGRSKDPWGPFVDRDGVRLTTNRVGGTPVLGLNGNKWVGPGHNTIVTDFGGQDWILYHAIDRQRPYLAPMPNGDLPPRRQALMDALDWVDGWPVARGGFGASDTEQPAPAAQPGQKSRYQLVVARQDEPGAAIPSATDEFSGLTVGTQWGWVRAPVGPFAGVSEGQLHLNTQNADLFEGNNSAAILWQPAPSGNYLVETKLHMNLPPTSCCFNFVQAGLLIHSDDDNYVKLVHFSNWETRQIAFAKELGPVVPDRYPRYGETFGGPAGETVWLRIARRTQGDEELYTAYSSLDGTLWSRAGTWTHKFGEDARIGLVSMSGTGFTASFDYVRVYTLKD</sequence>
<accession>A0ABU5HC30</accession>
<evidence type="ECO:0000256" key="3">
    <source>
        <dbReference type="ARBA" id="ARBA00022801"/>
    </source>
</evidence>
<dbReference type="Gene3D" id="2.60.120.200">
    <property type="match status" value="1"/>
</dbReference>
<protein>
    <submittedName>
        <fullName evidence="7">Family 43 glycosylhydrolase</fullName>
    </submittedName>
</protein>
<dbReference type="Proteomes" id="UP001291309">
    <property type="component" value="Unassembled WGS sequence"/>
</dbReference>
<dbReference type="RefSeq" id="WP_321549728.1">
    <property type="nucleotide sequence ID" value="NZ_JAXIVS010000013.1"/>
</dbReference>
<dbReference type="CDD" id="cd18616">
    <property type="entry name" value="GH43_ABN-like"/>
    <property type="match status" value="1"/>
</dbReference>
<dbReference type="Gene3D" id="2.115.10.20">
    <property type="entry name" value="Glycosyl hydrolase domain, family 43"/>
    <property type="match status" value="1"/>
</dbReference>
<dbReference type="PANTHER" id="PTHR43301">
    <property type="entry name" value="ARABINAN ENDO-1,5-ALPHA-L-ARABINOSIDASE"/>
    <property type="match status" value="1"/>
</dbReference>
<dbReference type="Pfam" id="PF17851">
    <property type="entry name" value="GH43_C2"/>
    <property type="match status" value="1"/>
</dbReference>
<feature type="domain" description="Beta-xylosidase C-terminal Concanavalin A-like" evidence="6">
    <location>
        <begin position="408"/>
        <end position="572"/>
    </location>
</feature>
<gene>
    <name evidence="7" type="ORF">SYV04_31810</name>
</gene>
<evidence type="ECO:0000313" key="8">
    <source>
        <dbReference type="Proteomes" id="UP001291309"/>
    </source>
</evidence>
<comment type="caution">
    <text evidence="7">The sequence shown here is derived from an EMBL/GenBank/DDBJ whole genome shotgun (WGS) entry which is preliminary data.</text>
</comment>
<dbReference type="EMBL" id="JAXIVS010000013">
    <property type="protein sequence ID" value="MDY7231017.1"/>
    <property type="molecule type" value="Genomic_DNA"/>
</dbReference>
<comment type="similarity">
    <text evidence="2">Belongs to the glycosyl hydrolase 43 family.</text>
</comment>
<name>A0ABU5HC30_9BACT</name>
<keyword evidence="8" id="KW-1185">Reference proteome</keyword>
<dbReference type="InterPro" id="IPR013320">
    <property type="entry name" value="ConA-like_dom_sf"/>
</dbReference>
<reference evidence="7 8" key="1">
    <citation type="submission" date="2023-12" db="EMBL/GenBank/DDBJ databases">
        <title>the genome sequence of Hyalangium sp. s54d21.</title>
        <authorList>
            <person name="Zhang X."/>
        </authorList>
    </citation>
    <scope>NUCLEOTIDE SEQUENCE [LARGE SCALE GENOMIC DNA]</scope>
    <source>
        <strain evidence="8">s54d21</strain>
    </source>
</reference>
<comment type="pathway">
    <text evidence="1">Glycan metabolism; L-arabinan degradation.</text>
</comment>
<dbReference type="InterPro" id="IPR041542">
    <property type="entry name" value="GH43_C2"/>
</dbReference>
<dbReference type="InterPro" id="IPR006710">
    <property type="entry name" value="Glyco_hydro_43"/>
</dbReference>
<evidence type="ECO:0000256" key="2">
    <source>
        <dbReference type="ARBA" id="ARBA00009865"/>
    </source>
</evidence>
<evidence type="ECO:0000256" key="1">
    <source>
        <dbReference type="ARBA" id="ARBA00004834"/>
    </source>
</evidence>
<dbReference type="InterPro" id="IPR050727">
    <property type="entry name" value="GH43_arabinanases"/>
</dbReference>
<dbReference type="Pfam" id="PF04616">
    <property type="entry name" value="Glyco_hydro_43"/>
    <property type="match status" value="1"/>
</dbReference>
<evidence type="ECO:0000259" key="6">
    <source>
        <dbReference type="Pfam" id="PF17851"/>
    </source>
</evidence>
<evidence type="ECO:0000256" key="4">
    <source>
        <dbReference type="ARBA" id="ARBA00023295"/>
    </source>
</evidence>
<dbReference type="SUPFAM" id="SSF75005">
    <property type="entry name" value="Arabinanase/levansucrase/invertase"/>
    <property type="match status" value="1"/>
</dbReference>
<dbReference type="PANTHER" id="PTHR43301:SF3">
    <property type="entry name" value="ARABINAN ENDO-1,5-ALPHA-L-ARABINOSIDASE A-RELATED"/>
    <property type="match status" value="1"/>
</dbReference>
<dbReference type="InterPro" id="IPR023296">
    <property type="entry name" value="Glyco_hydro_beta-prop_sf"/>
</dbReference>
<dbReference type="SUPFAM" id="SSF49899">
    <property type="entry name" value="Concanavalin A-like lectins/glucanases"/>
    <property type="match status" value="1"/>
</dbReference>
<organism evidence="7 8">
    <name type="scientific">Hyalangium rubrum</name>
    <dbReference type="NCBI Taxonomy" id="3103134"/>
    <lineage>
        <taxon>Bacteria</taxon>
        <taxon>Pseudomonadati</taxon>
        <taxon>Myxococcota</taxon>
        <taxon>Myxococcia</taxon>
        <taxon>Myxococcales</taxon>
        <taxon>Cystobacterineae</taxon>
        <taxon>Archangiaceae</taxon>
        <taxon>Hyalangium</taxon>
    </lineage>
</organism>
<evidence type="ECO:0000256" key="5">
    <source>
        <dbReference type="SAM" id="MobiDB-lite"/>
    </source>
</evidence>
<feature type="region of interest" description="Disordered" evidence="5">
    <location>
        <begin position="367"/>
        <end position="387"/>
    </location>
</feature>
<evidence type="ECO:0000313" key="7">
    <source>
        <dbReference type="EMBL" id="MDY7231017.1"/>
    </source>
</evidence>
<proteinExistence type="inferred from homology"/>
<keyword evidence="3" id="KW-0378">Hydrolase</keyword>
<keyword evidence="4" id="KW-0326">Glycosidase</keyword>